<dbReference type="AlphaFoldDB" id="A0A917AZR3"/>
<sequence>MTAPEDTVADALELLLRTIPGVAAVYPSAPLPAVIVGGVLTKTRVVAPPRLVSVSSARGEWRVTAAIGVDENVPAEQTGRAARERIVEYLTSGAASPAGATSPASATLPPRVTVRISMVG</sequence>
<proteinExistence type="predicted"/>
<dbReference type="Proteomes" id="UP000598775">
    <property type="component" value="Unassembled WGS sequence"/>
</dbReference>
<protein>
    <submittedName>
        <fullName evidence="1">Uncharacterized protein</fullName>
    </submittedName>
</protein>
<dbReference type="RefSeq" id="WP_188671783.1">
    <property type="nucleotide sequence ID" value="NZ_BMGP01000001.1"/>
</dbReference>
<name>A0A917AZR3_9MICO</name>
<keyword evidence="2" id="KW-1185">Reference proteome</keyword>
<comment type="caution">
    <text evidence="1">The sequence shown here is derived from an EMBL/GenBank/DDBJ whole genome shotgun (WGS) entry which is preliminary data.</text>
</comment>
<reference evidence="1 2" key="1">
    <citation type="journal article" date="2014" name="Int. J. Syst. Evol. Microbiol.">
        <title>Complete genome sequence of Corynebacterium casei LMG S-19264T (=DSM 44701T), isolated from a smear-ripened cheese.</title>
        <authorList>
            <consortium name="US DOE Joint Genome Institute (JGI-PGF)"/>
            <person name="Walter F."/>
            <person name="Albersmeier A."/>
            <person name="Kalinowski J."/>
            <person name="Ruckert C."/>
        </authorList>
    </citation>
    <scope>NUCLEOTIDE SEQUENCE [LARGE SCALE GENOMIC DNA]</scope>
    <source>
        <strain evidence="1 2">CGMCC 1.12976</strain>
    </source>
</reference>
<dbReference type="EMBL" id="BMGP01000001">
    <property type="protein sequence ID" value="GGF10161.1"/>
    <property type="molecule type" value="Genomic_DNA"/>
</dbReference>
<evidence type="ECO:0000313" key="1">
    <source>
        <dbReference type="EMBL" id="GGF10161.1"/>
    </source>
</evidence>
<gene>
    <name evidence="1" type="ORF">GCM10011399_00030</name>
</gene>
<organism evidence="1 2">
    <name type="scientific">Subtercola lobariae</name>
    <dbReference type="NCBI Taxonomy" id="1588641"/>
    <lineage>
        <taxon>Bacteria</taxon>
        <taxon>Bacillati</taxon>
        <taxon>Actinomycetota</taxon>
        <taxon>Actinomycetes</taxon>
        <taxon>Micrococcales</taxon>
        <taxon>Microbacteriaceae</taxon>
        <taxon>Subtercola</taxon>
    </lineage>
</organism>
<accession>A0A917AZR3</accession>
<evidence type="ECO:0000313" key="2">
    <source>
        <dbReference type="Proteomes" id="UP000598775"/>
    </source>
</evidence>